<dbReference type="AlphaFoldDB" id="E1QVD5"/>
<keyword evidence="3" id="KW-1185">Reference proteome</keyword>
<dbReference type="InterPro" id="IPR002740">
    <property type="entry name" value="EVE_domain"/>
</dbReference>
<dbReference type="HOGENOM" id="CLU_851582_0_0_2"/>
<dbReference type="SUPFAM" id="SSF88697">
    <property type="entry name" value="PUA domain-like"/>
    <property type="match status" value="1"/>
</dbReference>
<evidence type="ECO:0000313" key="3">
    <source>
        <dbReference type="Proteomes" id="UP000006681"/>
    </source>
</evidence>
<dbReference type="PANTHER" id="PTHR39661">
    <property type="entry name" value="UPF0310 PROTEIN MJECL36"/>
    <property type="match status" value="1"/>
</dbReference>
<proteinExistence type="predicted"/>
<dbReference type="Proteomes" id="UP000006681">
    <property type="component" value="Chromosome"/>
</dbReference>
<reference evidence="2 3" key="1">
    <citation type="journal article" date="2010" name="Stand. Genomic Sci.">
        <title>Complete genome sequence of Vulcanisaeta distributa type strain (IC-017).</title>
        <authorList>
            <person name="Mavromatis K."/>
            <person name="Sikorski J."/>
            <person name="Pabst E."/>
            <person name="Teshima H."/>
            <person name="Lapidus A."/>
            <person name="Lucas S."/>
            <person name="Nolan M."/>
            <person name="Glavina Del Rio T."/>
            <person name="Cheng J.F."/>
            <person name="Bruce D."/>
            <person name="Goodwin L."/>
            <person name="Pitluck S."/>
            <person name="Liolios K."/>
            <person name="Ivanova N."/>
            <person name="Mikhailova N."/>
            <person name="Pati A."/>
            <person name="Chen A."/>
            <person name="Palaniappan K."/>
            <person name="Land M."/>
            <person name="Hauser L."/>
            <person name="Chang Y.J."/>
            <person name="Jeffries C.D."/>
            <person name="Rohde M."/>
            <person name="Spring S."/>
            <person name="Goker M."/>
            <person name="Wirth R."/>
            <person name="Woyke T."/>
            <person name="Bristow J."/>
            <person name="Eisen J.A."/>
            <person name="Markowitz V."/>
            <person name="Hugenholtz P."/>
            <person name="Klenk H.P."/>
            <person name="Kyrpides N.C."/>
        </authorList>
    </citation>
    <scope>NUCLEOTIDE SEQUENCE [LARGE SCALE GENOMIC DNA]</scope>
    <source>
        <strain evidence="3">DSM 14429 / JCM 11212 / NBRC 100878 / IC-017</strain>
    </source>
</reference>
<dbReference type="KEGG" id="vdi:Vdis_0667"/>
<sequence length="318" mass="35416">MYSPVNYWLAIVRERVFMGIIETGLFGCRDPECGLLMIRIKPGTRLVLFVSGFGCKSYCKSFVGVFEVVGDWVKANRKLNDWSYVVEVKPVVLGRVELGSVAGKLSFTKGRRSITEALHSVDPSNPRAMPMPVEDAELIIKELRSQSTPKPVIEVLGASKGGAREVVGGISSAGAGAGAEAQGVSEVVTLLREAAQLFGYYPVSDVDVGGYRLGLAWWGNEDEYRDGLAPLAVFEVVDNPEQALARLKHARDRWRGVRLYAVVRDEGVRRELERVLRGSFHELRRKVRVIMLDELRGLVQDLKRHGELVREFVMLDKD</sequence>
<gene>
    <name evidence="2" type="ordered locus">Vdis_0667</name>
</gene>
<dbReference type="InterPro" id="IPR015947">
    <property type="entry name" value="PUA-like_sf"/>
</dbReference>
<organism evidence="2 3">
    <name type="scientific">Vulcanisaeta distributa (strain DSM 14429 / JCM 11212 / NBRC 100878 / IC-017)</name>
    <dbReference type="NCBI Taxonomy" id="572478"/>
    <lineage>
        <taxon>Archaea</taxon>
        <taxon>Thermoproteota</taxon>
        <taxon>Thermoprotei</taxon>
        <taxon>Thermoproteales</taxon>
        <taxon>Thermoproteaceae</taxon>
        <taxon>Vulcanisaeta</taxon>
    </lineage>
</organism>
<reference evidence="3" key="2">
    <citation type="journal article" date="2010" name="Stand. Genomic Sci.">
        <title>Complete genome sequence of Vulcanisaeta distributa type strain (IC-017T).</title>
        <authorList>
            <person name="Mavromatis K."/>
            <person name="Sikorski J."/>
            <person name="Pabst E."/>
            <person name="Teshima H."/>
            <person name="Lapidus A."/>
            <person name="Lucas S."/>
            <person name="Nolan M."/>
            <person name="Glavina Del Rio T."/>
            <person name="Cheng J."/>
            <person name="Bruce D."/>
            <person name="Goodwin L."/>
            <person name="Pitluck S."/>
            <person name="Liolios K."/>
            <person name="Ivanova N."/>
            <person name="Mikhailova N."/>
            <person name="Pati A."/>
            <person name="Chen A."/>
            <person name="Palaniappan K."/>
            <person name="Land M."/>
            <person name="Hauser L."/>
            <person name="Chang Y."/>
            <person name="Jeffries C."/>
            <person name="Rohde M."/>
            <person name="Spring S."/>
            <person name="Goker M."/>
            <person name="Wirth R."/>
            <person name="Woyke T."/>
            <person name="Bristow J."/>
            <person name="Eisen J."/>
            <person name="Markowitz V."/>
            <person name="Hugenholtz P."/>
            <person name="Klenk H."/>
            <person name="Kyrpides N."/>
        </authorList>
    </citation>
    <scope>NUCLEOTIDE SEQUENCE [LARGE SCALE GENOMIC DNA]</scope>
    <source>
        <strain evidence="3">DSM 14429 / JCM 11212 / NBRC 100878 / IC-017</strain>
    </source>
</reference>
<evidence type="ECO:0000313" key="2">
    <source>
        <dbReference type="EMBL" id="ADN50062.1"/>
    </source>
</evidence>
<dbReference type="EMBL" id="CP002100">
    <property type="protein sequence ID" value="ADN50062.1"/>
    <property type="molecule type" value="Genomic_DNA"/>
</dbReference>
<name>E1QVD5_VULDI</name>
<dbReference type="Pfam" id="PF01878">
    <property type="entry name" value="EVE"/>
    <property type="match status" value="1"/>
</dbReference>
<dbReference type="eggNOG" id="arCOG02727">
    <property type="taxonomic scope" value="Archaea"/>
</dbReference>
<accession>E1QVD5</accession>
<evidence type="ECO:0000259" key="1">
    <source>
        <dbReference type="Pfam" id="PF01878"/>
    </source>
</evidence>
<dbReference type="STRING" id="572478.Vdis_0667"/>
<dbReference type="Gene3D" id="3.10.590.10">
    <property type="entry name" value="ph1033 like domains"/>
    <property type="match status" value="1"/>
</dbReference>
<dbReference type="PANTHER" id="PTHR39661:SF1">
    <property type="entry name" value="UPF0310 PROTEIN MJECL36"/>
    <property type="match status" value="1"/>
</dbReference>
<protein>
    <recommendedName>
        <fullName evidence="1">EVE domain-containing protein</fullName>
    </recommendedName>
</protein>
<feature type="domain" description="EVE" evidence="1">
    <location>
        <begin position="6"/>
        <end position="141"/>
    </location>
</feature>